<evidence type="ECO:0000313" key="3">
    <source>
        <dbReference type="EMBL" id="VUZ85279.1"/>
    </source>
</evidence>
<proteinExistence type="predicted"/>
<keyword evidence="4" id="KW-1185">Reference proteome</keyword>
<feature type="transmembrane region" description="Helical" evidence="1">
    <location>
        <begin position="275"/>
        <end position="300"/>
    </location>
</feature>
<reference evidence="3 4" key="1">
    <citation type="submission" date="2019-07" db="EMBL/GenBank/DDBJ databases">
        <authorList>
            <person name="Cremers G."/>
        </authorList>
    </citation>
    <scope>NUCLEOTIDE SEQUENCE [LARGE SCALE GENOMIC DNA]</scope>
</reference>
<sequence>MKRLVLPFLLVLAIVSQPIEAWPAEEYPVLRASASAKLLGSLVVGEKDLIKLDEIVRQRMAAKATPSVQYVVTYPNKVYYETSELRIVLNDENTSARPILSLTIAARAKLEGAADEGVTTRSKPRIDITLTSEGASYSISGADRDWVLATEVDIIERLNTLRGYAHWYKIVLTVIGAVAGFLAVFLPFAFRWRRRYDAGQSANDEKYTPVTLSDYIFRINDKSLPWEKERFLLIASSMTMAFTGGAVYTVAGYLFPDAVFLLGTEIERYATILSIRHYLLTSVVVTLVLGVAGGVIANLLTRRR</sequence>
<feature type="chain" id="PRO_5022072186" evidence="2">
    <location>
        <begin position="22"/>
        <end position="304"/>
    </location>
</feature>
<dbReference type="Proteomes" id="UP000334340">
    <property type="component" value="Unassembled WGS sequence"/>
</dbReference>
<organism evidence="3 4">
    <name type="scientific">Candidatus Methylomirabilis lanthanidiphila</name>
    <dbReference type="NCBI Taxonomy" id="2211376"/>
    <lineage>
        <taxon>Bacteria</taxon>
        <taxon>Candidatus Methylomirabilota</taxon>
        <taxon>Candidatus Methylomirabilia</taxon>
        <taxon>Candidatus Methylomirabilales</taxon>
        <taxon>Candidatus Methylomirabilaceae</taxon>
        <taxon>Candidatus Methylomirabilis</taxon>
    </lineage>
</organism>
<dbReference type="EMBL" id="CABIKM010000025">
    <property type="protein sequence ID" value="VUZ85279.1"/>
    <property type="molecule type" value="Genomic_DNA"/>
</dbReference>
<evidence type="ECO:0000256" key="1">
    <source>
        <dbReference type="SAM" id="Phobius"/>
    </source>
</evidence>
<keyword evidence="2" id="KW-0732">Signal</keyword>
<feature type="transmembrane region" description="Helical" evidence="1">
    <location>
        <begin position="231"/>
        <end position="255"/>
    </location>
</feature>
<name>A0A564ZIW8_9BACT</name>
<dbReference type="AlphaFoldDB" id="A0A564ZIW8"/>
<keyword evidence="1" id="KW-0472">Membrane</keyword>
<accession>A0A564ZIW8</accession>
<gene>
    <name evidence="3" type="ORF">MELA_01661</name>
</gene>
<evidence type="ECO:0000313" key="4">
    <source>
        <dbReference type="Proteomes" id="UP000334340"/>
    </source>
</evidence>
<feature type="signal peptide" evidence="2">
    <location>
        <begin position="1"/>
        <end position="21"/>
    </location>
</feature>
<keyword evidence="1" id="KW-0812">Transmembrane</keyword>
<evidence type="ECO:0000256" key="2">
    <source>
        <dbReference type="SAM" id="SignalP"/>
    </source>
</evidence>
<keyword evidence="1" id="KW-1133">Transmembrane helix</keyword>
<feature type="transmembrane region" description="Helical" evidence="1">
    <location>
        <begin position="167"/>
        <end position="190"/>
    </location>
</feature>
<protein>
    <submittedName>
        <fullName evidence="3">Uncharacterized protein</fullName>
    </submittedName>
</protein>